<accession>A0A383AZ02</accession>
<organism evidence="1">
    <name type="scientific">marine metagenome</name>
    <dbReference type="NCBI Taxonomy" id="408172"/>
    <lineage>
        <taxon>unclassified sequences</taxon>
        <taxon>metagenomes</taxon>
        <taxon>ecological metagenomes</taxon>
    </lineage>
</organism>
<dbReference type="AlphaFoldDB" id="A0A383AZ02"/>
<proteinExistence type="predicted"/>
<reference evidence="1" key="1">
    <citation type="submission" date="2018-05" db="EMBL/GenBank/DDBJ databases">
        <authorList>
            <person name="Lanie J.A."/>
            <person name="Ng W.-L."/>
            <person name="Kazmierczak K.M."/>
            <person name="Andrzejewski T.M."/>
            <person name="Davidsen T.M."/>
            <person name="Wayne K.J."/>
            <person name="Tettelin H."/>
            <person name="Glass J.I."/>
            <person name="Rusch D."/>
            <person name="Podicherti R."/>
            <person name="Tsui H.-C.T."/>
            <person name="Winkler M.E."/>
        </authorList>
    </citation>
    <scope>NUCLEOTIDE SEQUENCE</scope>
</reference>
<protein>
    <submittedName>
        <fullName evidence="1">Uncharacterized protein</fullName>
    </submittedName>
</protein>
<gene>
    <name evidence="1" type="ORF">METZ01_LOCUS465222</name>
</gene>
<name>A0A383AZ02_9ZZZZ</name>
<feature type="non-terminal residue" evidence="1">
    <location>
        <position position="32"/>
    </location>
</feature>
<sequence>MRLIQFETQEGERRIAVSDRDHNHLQVVNGSQ</sequence>
<dbReference type="EMBL" id="UINC01195688">
    <property type="protein sequence ID" value="SVE12368.1"/>
    <property type="molecule type" value="Genomic_DNA"/>
</dbReference>
<evidence type="ECO:0000313" key="1">
    <source>
        <dbReference type="EMBL" id="SVE12368.1"/>
    </source>
</evidence>